<keyword evidence="1" id="KW-0812">Transmembrane</keyword>
<comment type="caution">
    <text evidence="2">The sequence shown here is derived from an EMBL/GenBank/DDBJ whole genome shotgun (WGS) entry which is preliminary data.</text>
</comment>
<dbReference type="EMBL" id="LAZR01011358">
    <property type="protein sequence ID" value="KKM62132.1"/>
    <property type="molecule type" value="Genomic_DNA"/>
</dbReference>
<dbReference type="AlphaFoldDB" id="A0A0F9LYK3"/>
<gene>
    <name evidence="2" type="ORF">LCGC14_1524790</name>
</gene>
<organism evidence="2">
    <name type="scientific">marine sediment metagenome</name>
    <dbReference type="NCBI Taxonomy" id="412755"/>
    <lineage>
        <taxon>unclassified sequences</taxon>
        <taxon>metagenomes</taxon>
        <taxon>ecological metagenomes</taxon>
    </lineage>
</organism>
<feature type="transmembrane region" description="Helical" evidence="1">
    <location>
        <begin position="66"/>
        <end position="88"/>
    </location>
</feature>
<feature type="transmembrane region" description="Helical" evidence="1">
    <location>
        <begin position="6"/>
        <end position="25"/>
    </location>
</feature>
<reference evidence="2" key="1">
    <citation type="journal article" date="2015" name="Nature">
        <title>Complex archaea that bridge the gap between prokaryotes and eukaryotes.</title>
        <authorList>
            <person name="Spang A."/>
            <person name="Saw J.H."/>
            <person name="Jorgensen S.L."/>
            <person name="Zaremba-Niedzwiedzka K."/>
            <person name="Martijn J."/>
            <person name="Lind A.E."/>
            <person name="van Eijk R."/>
            <person name="Schleper C."/>
            <person name="Guy L."/>
            <person name="Ettema T.J."/>
        </authorList>
    </citation>
    <scope>NUCLEOTIDE SEQUENCE</scope>
</reference>
<protein>
    <submittedName>
        <fullName evidence="2">Uncharacterized protein</fullName>
    </submittedName>
</protein>
<evidence type="ECO:0000313" key="2">
    <source>
        <dbReference type="EMBL" id="KKM62132.1"/>
    </source>
</evidence>
<evidence type="ECO:0000256" key="1">
    <source>
        <dbReference type="SAM" id="Phobius"/>
    </source>
</evidence>
<proteinExistence type="predicted"/>
<sequence length="99" mass="10738">MVDYTVIIATIFSAVAYGLIFWWKARQGQDPPPPFDAYKFAATLGVALLIGVIAAFSGITLTEADLILQMGAYAGYVAMLETILKALFGKAWPTSFREA</sequence>
<keyword evidence="1" id="KW-1133">Transmembrane helix</keyword>
<name>A0A0F9LYK3_9ZZZZ</name>
<feature type="transmembrane region" description="Helical" evidence="1">
    <location>
        <begin position="37"/>
        <end position="60"/>
    </location>
</feature>
<accession>A0A0F9LYK3</accession>
<keyword evidence="1" id="KW-0472">Membrane</keyword>